<comment type="caution">
    <text evidence="1">The sequence shown here is derived from an EMBL/GenBank/DDBJ whole genome shotgun (WGS) entry which is preliminary data.</text>
</comment>
<dbReference type="AlphaFoldDB" id="A0A1Y3BFX5"/>
<sequence>MDEPYRLSHKAYKPIVQEVNEIIQPYRNIVQKVKPVIENIRTIVPKDNDIHHQHQNQQWN</sequence>
<accession>A0A1Y3BFX5</accession>
<evidence type="ECO:0000313" key="1">
    <source>
        <dbReference type="EMBL" id="OTF79077.1"/>
    </source>
</evidence>
<feature type="non-terminal residue" evidence="1">
    <location>
        <position position="60"/>
    </location>
</feature>
<dbReference type="OrthoDB" id="6512951at2759"/>
<dbReference type="Proteomes" id="UP000194236">
    <property type="component" value="Unassembled WGS sequence"/>
</dbReference>
<dbReference type="EMBL" id="MUJZ01024981">
    <property type="protein sequence ID" value="OTF79077.1"/>
    <property type="molecule type" value="Genomic_DNA"/>
</dbReference>
<organism evidence="1 2">
    <name type="scientific">Euroglyphus maynei</name>
    <name type="common">Mayne's house dust mite</name>
    <dbReference type="NCBI Taxonomy" id="6958"/>
    <lineage>
        <taxon>Eukaryota</taxon>
        <taxon>Metazoa</taxon>
        <taxon>Ecdysozoa</taxon>
        <taxon>Arthropoda</taxon>
        <taxon>Chelicerata</taxon>
        <taxon>Arachnida</taxon>
        <taxon>Acari</taxon>
        <taxon>Acariformes</taxon>
        <taxon>Sarcoptiformes</taxon>
        <taxon>Astigmata</taxon>
        <taxon>Psoroptidia</taxon>
        <taxon>Analgoidea</taxon>
        <taxon>Pyroglyphidae</taxon>
        <taxon>Pyroglyphinae</taxon>
        <taxon>Euroglyphus</taxon>
    </lineage>
</organism>
<evidence type="ECO:0008006" key="3">
    <source>
        <dbReference type="Google" id="ProtNLM"/>
    </source>
</evidence>
<protein>
    <recommendedName>
        <fullName evidence="3">DFP2-like protein</fullName>
    </recommendedName>
</protein>
<proteinExistence type="predicted"/>
<evidence type="ECO:0000313" key="2">
    <source>
        <dbReference type="Proteomes" id="UP000194236"/>
    </source>
</evidence>
<reference evidence="1 2" key="1">
    <citation type="submission" date="2017-03" db="EMBL/GenBank/DDBJ databases">
        <title>Genome Survey of Euroglyphus maynei.</title>
        <authorList>
            <person name="Arlian L.G."/>
            <person name="Morgan M.S."/>
            <person name="Rider S.D."/>
        </authorList>
    </citation>
    <scope>NUCLEOTIDE SEQUENCE [LARGE SCALE GENOMIC DNA]</scope>
    <source>
        <strain evidence="1">Arlian Lab</strain>
        <tissue evidence="1">Whole body</tissue>
    </source>
</reference>
<gene>
    <name evidence="1" type="ORF">BLA29_015397</name>
</gene>
<name>A0A1Y3BFX5_EURMA</name>
<keyword evidence="2" id="KW-1185">Reference proteome</keyword>